<protein>
    <submittedName>
        <fullName evidence="1">Uncharacterized protein</fullName>
    </submittedName>
</protein>
<evidence type="ECO:0000313" key="1">
    <source>
        <dbReference type="EMBL" id="JAH07531.1"/>
    </source>
</evidence>
<reference evidence="1" key="1">
    <citation type="submission" date="2014-11" db="EMBL/GenBank/DDBJ databases">
        <authorList>
            <person name="Amaro Gonzalez C."/>
        </authorList>
    </citation>
    <scope>NUCLEOTIDE SEQUENCE</scope>
</reference>
<accession>A0A0E9PSC5</accession>
<organism evidence="1">
    <name type="scientific">Anguilla anguilla</name>
    <name type="common">European freshwater eel</name>
    <name type="synonym">Muraena anguilla</name>
    <dbReference type="NCBI Taxonomy" id="7936"/>
    <lineage>
        <taxon>Eukaryota</taxon>
        <taxon>Metazoa</taxon>
        <taxon>Chordata</taxon>
        <taxon>Craniata</taxon>
        <taxon>Vertebrata</taxon>
        <taxon>Euteleostomi</taxon>
        <taxon>Actinopterygii</taxon>
        <taxon>Neopterygii</taxon>
        <taxon>Teleostei</taxon>
        <taxon>Anguilliformes</taxon>
        <taxon>Anguillidae</taxon>
        <taxon>Anguilla</taxon>
    </lineage>
</organism>
<sequence>MEQLYIHLKQASLSPTGEHKPSTKKDFRSSFIKRCKNHTINEKLHLVRTLNSTLKAKEADLLDH</sequence>
<proteinExistence type="predicted"/>
<dbReference type="PANTHER" id="PTHR12844:SF42">
    <property type="entry name" value="CONNECTOR ENHANCER OF KSR PROTEIN CNK"/>
    <property type="match status" value="1"/>
</dbReference>
<dbReference type="AlphaFoldDB" id="A0A0E9PSC5"/>
<dbReference type="PANTHER" id="PTHR12844">
    <property type="entry name" value="CONNECTOR ENCHANCER OF KINASE SUPPRESSOR OF RAS"/>
    <property type="match status" value="1"/>
</dbReference>
<name>A0A0E9PSC5_ANGAN</name>
<dbReference type="EMBL" id="GBXM01101046">
    <property type="protein sequence ID" value="JAH07531.1"/>
    <property type="molecule type" value="Transcribed_RNA"/>
</dbReference>
<reference evidence="1" key="2">
    <citation type="journal article" date="2015" name="Fish Shellfish Immunol.">
        <title>Early steps in the European eel (Anguilla anguilla)-Vibrio vulnificus interaction in the gills: Role of the RtxA13 toxin.</title>
        <authorList>
            <person name="Callol A."/>
            <person name="Pajuelo D."/>
            <person name="Ebbesson L."/>
            <person name="Teles M."/>
            <person name="MacKenzie S."/>
            <person name="Amaro C."/>
        </authorList>
    </citation>
    <scope>NUCLEOTIDE SEQUENCE</scope>
</reference>
<dbReference type="InterPro" id="IPR051566">
    <property type="entry name" value="CNKSR"/>
</dbReference>